<dbReference type="Proteomes" id="UP001497416">
    <property type="component" value="Unassembled WGS sequence"/>
</dbReference>
<comment type="caution">
    <text evidence="1">The sequence shown here is derived from an EMBL/GenBank/DDBJ whole genome shotgun (WGS) entry which is preliminary data.</text>
</comment>
<protein>
    <recommendedName>
        <fullName evidence="3">GLPGLI family protein</fullName>
    </recommendedName>
</protein>
<accession>A0ABP1EDV4</accession>
<evidence type="ECO:0000313" key="1">
    <source>
        <dbReference type="EMBL" id="CAL2076308.1"/>
    </source>
</evidence>
<proteinExistence type="predicted"/>
<sequence>MQIYCIYVYTNVTCNLKKAFYISILLTLGFWNFSFSQKTEVEKYYVRVDTAFVTELKKAYEISTAELMKTLEVKNEGRENLGFGYQLKQSGKGLGSMTINYQILYYKNEIVSYELTTRIPNKSKKLKKLYKEKLSTLFKINYDFKVEPIYFGIDNSTEPLTGIEKWNNDNLNEIMSPFSSIIFGTYCGESMTLMNNRKLFDQIIESGNCEYLLYSKNPATRLMAVEFYYCNLNEFSDSQKKSIETRIAELNRKPMLTRTCSGCIIGGELTEKIINELKNCR</sequence>
<evidence type="ECO:0008006" key="3">
    <source>
        <dbReference type="Google" id="ProtNLM"/>
    </source>
</evidence>
<keyword evidence="2" id="KW-1185">Reference proteome</keyword>
<name>A0ABP1EDV4_9FLAO</name>
<gene>
    <name evidence="1" type="ORF">T190607A01A_10337</name>
</gene>
<dbReference type="EMBL" id="CAXIXY010000003">
    <property type="protein sequence ID" value="CAL2076308.1"/>
    <property type="molecule type" value="Genomic_DNA"/>
</dbReference>
<organism evidence="1 2">
    <name type="scientific">Tenacibaculum platacis</name>
    <dbReference type="NCBI Taxonomy" id="3137852"/>
    <lineage>
        <taxon>Bacteria</taxon>
        <taxon>Pseudomonadati</taxon>
        <taxon>Bacteroidota</taxon>
        <taxon>Flavobacteriia</taxon>
        <taxon>Flavobacteriales</taxon>
        <taxon>Flavobacteriaceae</taxon>
        <taxon>Tenacibaculum</taxon>
    </lineage>
</organism>
<reference evidence="1 2" key="1">
    <citation type="submission" date="2024-05" db="EMBL/GenBank/DDBJ databases">
        <authorList>
            <person name="Duchaud E."/>
        </authorList>
    </citation>
    <scope>NUCLEOTIDE SEQUENCE [LARGE SCALE GENOMIC DNA]</scope>
    <source>
        <strain evidence="1">Ena-SAMPLE-TAB-13-05-2024-13:56:06:370-140302</strain>
    </source>
</reference>
<evidence type="ECO:0000313" key="2">
    <source>
        <dbReference type="Proteomes" id="UP001497416"/>
    </source>
</evidence>